<keyword evidence="6 12" id="KW-0067">ATP-binding</keyword>
<feature type="binding site" evidence="12">
    <location>
        <begin position="106"/>
        <end position="108"/>
    </location>
    <ligand>
        <name>ATP</name>
        <dbReference type="ChEBI" id="CHEBI:30616"/>
    </ligand>
</feature>
<evidence type="ECO:0000256" key="8">
    <source>
        <dbReference type="ARBA" id="ARBA00023254"/>
    </source>
</evidence>
<name>A0AA39M652_9BILA</name>
<keyword evidence="4 12" id="KW-0547">Nucleotide-binding</keyword>
<keyword evidence="3 16" id="KW-0808">Transferase</keyword>
<keyword evidence="7" id="KW-0156">Chromatin regulator</keyword>
<dbReference type="AlphaFoldDB" id="A0AA39M652"/>
<dbReference type="InterPro" id="IPR008271">
    <property type="entry name" value="Ser/Thr_kinase_AS"/>
</dbReference>
<sequence length="299" mass="34667">MATENDENSNAVRDDGQEKQKMWALEDFDIGRAVGRGKFGTVFLARDRRSKFVVAMKVIFKKQIEKYEMIEQLRREVTIQYQLRHTNILRLYGYFHDKIRLYIVLEYAGRGNLFDLMKKLKKFDSKRSAFYINQVVSALQYCHENGVFHRDLKLENLLLTDSETIKLADFGWSVQVKSTDIRRSTTCGTLDYICPEMLSEEPHTHTVDNWSVGILLYEFLTGSAPFAVEVAGDTIERIRNVQYDFPEDFDEGAKDIVSRLLVREANERMSLPAVLAHNWVVNGSASYELELEAKRTQKP</sequence>
<dbReference type="InterPro" id="IPR000719">
    <property type="entry name" value="Prot_kinase_dom"/>
</dbReference>
<evidence type="ECO:0000256" key="14">
    <source>
        <dbReference type="PROSITE-ProRule" id="PRU10141"/>
    </source>
</evidence>
<dbReference type="SUPFAM" id="SSF56112">
    <property type="entry name" value="Protein kinase-like (PK-like)"/>
    <property type="match status" value="1"/>
</dbReference>
<dbReference type="Gene3D" id="3.30.200.20">
    <property type="entry name" value="Phosphorylase Kinase, domain 1"/>
    <property type="match status" value="1"/>
</dbReference>
<feature type="binding site" evidence="12">
    <location>
        <begin position="155"/>
        <end position="156"/>
    </location>
    <ligand>
        <name>ATP</name>
        <dbReference type="ChEBI" id="CHEBI:30616"/>
    </ligand>
</feature>
<evidence type="ECO:0000256" key="16">
    <source>
        <dbReference type="RuleBase" id="RU367134"/>
    </source>
</evidence>
<dbReference type="InterPro" id="IPR011009">
    <property type="entry name" value="Kinase-like_dom_sf"/>
</dbReference>
<keyword evidence="5 16" id="KW-0418">Kinase</keyword>
<evidence type="ECO:0000313" key="18">
    <source>
        <dbReference type="EMBL" id="KAK0422208.1"/>
    </source>
</evidence>
<evidence type="ECO:0000256" key="2">
    <source>
        <dbReference type="ARBA" id="ARBA00022527"/>
    </source>
</evidence>
<organism evidence="18 19">
    <name type="scientific">Steinernema hermaphroditum</name>
    <dbReference type="NCBI Taxonomy" id="289476"/>
    <lineage>
        <taxon>Eukaryota</taxon>
        <taxon>Metazoa</taxon>
        <taxon>Ecdysozoa</taxon>
        <taxon>Nematoda</taxon>
        <taxon>Chromadorea</taxon>
        <taxon>Rhabditida</taxon>
        <taxon>Tylenchina</taxon>
        <taxon>Panagrolaimomorpha</taxon>
        <taxon>Strongyloidoidea</taxon>
        <taxon>Steinernematidae</taxon>
        <taxon>Steinernema</taxon>
    </lineage>
</organism>
<dbReference type="GO" id="GO:0004674">
    <property type="term" value="F:protein serine/threonine kinase activity"/>
    <property type="evidence" value="ECO:0007669"/>
    <property type="project" value="UniProtKB-KW"/>
</dbReference>
<feature type="binding site" evidence="12">
    <location>
        <position position="38"/>
    </location>
    <ligand>
        <name>ATP</name>
        <dbReference type="ChEBI" id="CHEBI:30616"/>
    </ligand>
</feature>
<dbReference type="GO" id="GO:0030496">
    <property type="term" value="C:midbody"/>
    <property type="evidence" value="ECO:0007669"/>
    <property type="project" value="UniProtKB-SubCell"/>
</dbReference>
<dbReference type="Pfam" id="PF00069">
    <property type="entry name" value="Pkinase"/>
    <property type="match status" value="1"/>
</dbReference>
<evidence type="ECO:0000256" key="3">
    <source>
        <dbReference type="ARBA" id="ARBA00022679"/>
    </source>
</evidence>
<evidence type="ECO:0000256" key="6">
    <source>
        <dbReference type="ARBA" id="ARBA00022840"/>
    </source>
</evidence>
<comment type="catalytic activity">
    <reaction evidence="9 16">
        <text>L-threonyl-[protein] + ATP = O-phospho-L-threonyl-[protein] + ADP + H(+)</text>
        <dbReference type="Rhea" id="RHEA:46608"/>
        <dbReference type="Rhea" id="RHEA-COMP:11060"/>
        <dbReference type="Rhea" id="RHEA-COMP:11605"/>
        <dbReference type="ChEBI" id="CHEBI:15378"/>
        <dbReference type="ChEBI" id="CHEBI:30013"/>
        <dbReference type="ChEBI" id="CHEBI:30616"/>
        <dbReference type="ChEBI" id="CHEBI:61977"/>
        <dbReference type="ChEBI" id="CHEBI:456216"/>
        <dbReference type="EC" id="2.7.11.1"/>
    </reaction>
</comment>
<evidence type="ECO:0000256" key="4">
    <source>
        <dbReference type="ARBA" id="ARBA00022741"/>
    </source>
</evidence>
<feature type="binding site" evidence="12">
    <location>
        <position position="169"/>
    </location>
    <ligand>
        <name>ATP</name>
        <dbReference type="ChEBI" id="CHEBI:30616"/>
    </ligand>
</feature>
<feature type="binding site" evidence="14">
    <location>
        <position position="61"/>
    </location>
    <ligand>
        <name>ATP</name>
        <dbReference type="ChEBI" id="CHEBI:30616"/>
    </ligand>
</feature>
<evidence type="ECO:0000313" key="19">
    <source>
        <dbReference type="Proteomes" id="UP001175271"/>
    </source>
</evidence>
<keyword evidence="2 15" id="KW-0723">Serine/threonine-protein kinase</keyword>
<evidence type="ECO:0000259" key="17">
    <source>
        <dbReference type="PROSITE" id="PS50011"/>
    </source>
</evidence>
<protein>
    <recommendedName>
        <fullName evidence="16">Aurora kinase</fullName>
        <ecNumber evidence="16">2.7.11.1</ecNumber>
    </recommendedName>
</protein>
<comment type="similarity">
    <text evidence="16">Belongs to the protein kinase superfamily. Ser/Thr protein kinase family. Aurora subfamily.</text>
</comment>
<dbReference type="GO" id="GO:0051321">
    <property type="term" value="P:meiotic cell cycle"/>
    <property type="evidence" value="ECO:0007669"/>
    <property type="project" value="UniProtKB-KW"/>
</dbReference>
<dbReference type="Gene3D" id="1.10.510.10">
    <property type="entry name" value="Transferase(Phosphotransferase) domain 1"/>
    <property type="match status" value="1"/>
</dbReference>
<evidence type="ECO:0000256" key="9">
    <source>
        <dbReference type="ARBA" id="ARBA00047899"/>
    </source>
</evidence>
<dbReference type="InterPro" id="IPR030616">
    <property type="entry name" value="Aur-like"/>
</dbReference>
<dbReference type="GO" id="GO:0005524">
    <property type="term" value="F:ATP binding"/>
    <property type="evidence" value="ECO:0007669"/>
    <property type="project" value="UniProtKB-UniRule"/>
</dbReference>
<reference evidence="18" key="1">
    <citation type="submission" date="2023-06" db="EMBL/GenBank/DDBJ databases">
        <title>Genomic analysis of the entomopathogenic nematode Steinernema hermaphroditum.</title>
        <authorList>
            <person name="Schwarz E.M."/>
            <person name="Heppert J.K."/>
            <person name="Baniya A."/>
            <person name="Schwartz H.T."/>
            <person name="Tan C.-H."/>
            <person name="Antoshechkin I."/>
            <person name="Sternberg P.W."/>
            <person name="Goodrich-Blair H."/>
            <person name="Dillman A.R."/>
        </authorList>
    </citation>
    <scope>NUCLEOTIDE SEQUENCE</scope>
    <source>
        <strain evidence="18">PS9179</strain>
        <tissue evidence="18">Whole animal</tissue>
    </source>
</reference>
<comment type="caution">
    <text evidence="18">The sequence shown here is derived from an EMBL/GenBank/DDBJ whole genome shotgun (WGS) entry which is preliminary data.</text>
</comment>
<dbReference type="GO" id="GO:0006325">
    <property type="term" value="P:chromatin organization"/>
    <property type="evidence" value="ECO:0007669"/>
    <property type="project" value="UniProtKB-KW"/>
</dbReference>
<feature type="binding site" evidence="12">
    <location>
        <position position="57"/>
    </location>
    <ligand>
        <name>ATP</name>
        <dbReference type="ChEBI" id="CHEBI:30616"/>
    </ligand>
</feature>
<feature type="active site" description="Proton acceptor" evidence="11">
    <location>
        <position position="151"/>
    </location>
</feature>
<dbReference type="InterPro" id="IPR017441">
    <property type="entry name" value="Protein_kinase_ATP_BS"/>
</dbReference>
<feature type="domain" description="Protein kinase" evidence="17">
    <location>
        <begin position="28"/>
        <end position="280"/>
    </location>
</feature>
<dbReference type="EMBL" id="JAUCMV010000001">
    <property type="protein sequence ID" value="KAK0422208.1"/>
    <property type="molecule type" value="Genomic_DNA"/>
</dbReference>
<dbReference type="PROSITE" id="PS50011">
    <property type="entry name" value="PROTEIN_KINASE_DOM"/>
    <property type="match status" value="1"/>
</dbReference>
<evidence type="ECO:0000256" key="12">
    <source>
        <dbReference type="PIRSR" id="PIRSR630616-2"/>
    </source>
</evidence>
<dbReference type="GO" id="GO:0030261">
    <property type="term" value="P:chromosome condensation"/>
    <property type="evidence" value="ECO:0007669"/>
    <property type="project" value="UniProtKB-ARBA"/>
</dbReference>
<gene>
    <name evidence="18" type="ORF">QR680_007433</name>
</gene>
<dbReference type="Proteomes" id="UP001175271">
    <property type="component" value="Unassembled WGS sequence"/>
</dbReference>
<evidence type="ECO:0000256" key="10">
    <source>
        <dbReference type="ARBA" id="ARBA00048679"/>
    </source>
</evidence>
<comment type="subcellular location">
    <subcellularLocation>
        <location evidence="1">Midbody</location>
    </subcellularLocation>
</comment>
<accession>A0AA39M652</accession>
<comment type="catalytic activity">
    <reaction evidence="10 16">
        <text>L-seryl-[protein] + ATP = O-phospho-L-seryl-[protein] + ADP + H(+)</text>
        <dbReference type="Rhea" id="RHEA:17989"/>
        <dbReference type="Rhea" id="RHEA-COMP:9863"/>
        <dbReference type="Rhea" id="RHEA-COMP:11604"/>
        <dbReference type="ChEBI" id="CHEBI:15378"/>
        <dbReference type="ChEBI" id="CHEBI:29999"/>
        <dbReference type="ChEBI" id="CHEBI:30616"/>
        <dbReference type="ChEBI" id="CHEBI:83421"/>
        <dbReference type="ChEBI" id="CHEBI:456216"/>
        <dbReference type="EC" id="2.7.11.1"/>
    </reaction>
</comment>
<evidence type="ECO:0000256" key="11">
    <source>
        <dbReference type="PIRSR" id="PIRSR630616-1"/>
    </source>
</evidence>
<dbReference type="FunFam" id="1.10.510.10:FF:000235">
    <property type="entry name" value="Serine/threonine-protein kinase ark1"/>
    <property type="match status" value="1"/>
</dbReference>
<keyword evidence="8" id="KW-0469">Meiosis</keyword>
<evidence type="ECO:0000256" key="7">
    <source>
        <dbReference type="ARBA" id="ARBA00022853"/>
    </source>
</evidence>
<dbReference type="GO" id="GO:0000070">
    <property type="term" value="P:mitotic sister chromatid segregation"/>
    <property type="evidence" value="ECO:0007669"/>
    <property type="project" value="UniProtKB-ARBA"/>
</dbReference>
<dbReference type="PROSITE" id="PS00108">
    <property type="entry name" value="PROTEIN_KINASE_ST"/>
    <property type="match status" value="1"/>
</dbReference>
<dbReference type="CDD" id="cd14007">
    <property type="entry name" value="STKc_Aurora"/>
    <property type="match status" value="1"/>
</dbReference>
<feature type="cross-link" description="Glycyl lysine isopeptide (Lys-Gly) (interchain with G-Cter in SUMO2)" evidence="13">
    <location>
        <position position="153"/>
    </location>
</feature>
<keyword evidence="19" id="KW-1185">Reference proteome</keyword>
<evidence type="ECO:0000256" key="5">
    <source>
        <dbReference type="ARBA" id="ARBA00022777"/>
    </source>
</evidence>
<evidence type="ECO:0000256" key="1">
    <source>
        <dbReference type="ARBA" id="ARBA00004214"/>
    </source>
</evidence>
<dbReference type="EC" id="2.7.11.1" evidence="16"/>
<dbReference type="SMART" id="SM00220">
    <property type="entry name" value="S_TKc"/>
    <property type="match status" value="1"/>
</dbReference>
<proteinExistence type="inferred from homology"/>
<evidence type="ECO:0000256" key="13">
    <source>
        <dbReference type="PIRSR" id="PIRSR630616-3"/>
    </source>
</evidence>
<evidence type="ECO:0000256" key="15">
    <source>
        <dbReference type="RuleBase" id="RU000304"/>
    </source>
</evidence>
<dbReference type="PROSITE" id="PS00107">
    <property type="entry name" value="PROTEIN_KINASE_ATP"/>
    <property type="match status" value="1"/>
</dbReference>
<dbReference type="FunFam" id="3.30.200.20:FF:000042">
    <property type="entry name" value="Aurora kinase A"/>
    <property type="match status" value="1"/>
</dbReference>
<dbReference type="GO" id="GO:0032506">
    <property type="term" value="P:cytokinetic process"/>
    <property type="evidence" value="ECO:0007669"/>
    <property type="project" value="UniProtKB-ARBA"/>
</dbReference>
<dbReference type="PANTHER" id="PTHR24350">
    <property type="entry name" value="SERINE/THREONINE-PROTEIN KINASE IAL-RELATED"/>
    <property type="match status" value="1"/>
</dbReference>